<evidence type="ECO:0000313" key="2">
    <source>
        <dbReference type="EMBL" id="AGA16281.1"/>
    </source>
</evidence>
<organism evidence="2 3">
    <name type="scientific">Thysanoplusia orichalcea nucleopolyhedrovirus</name>
    <dbReference type="NCBI Taxonomy" id="101850"/>
    <lineage>
        <taxon>Viruses</taxon>
        <taxon>Viruses incertae sedis</taxon>
        <taxon>Naldaviricetes</taxon>
        <taxon>Lefavirales</taxon>
        <taxon>Baculoviridae</taxon>
        <taxon>Alphabaculovirus</taxon>
        <taxon>Alphabaculovirus thorichlaceae</taxon>
    </lineage>
</organism>
<keyword evidence="3" id="KW-1185">Reference proteome</keyword>
<dbReference type="EMBL" id="JX467702">
    <property type="protein sequence ID" value="AGA16281.1"/>
    <property type="molecule type" value="Genomic_DNA"/>
</dbReference>
<proteinExistence type="predicted"/>
<dbReference type="OrthoDB" id="10911at10239"/>
<sequence length="224" mass="26063">MSDKTPKKSGGSGGHAMTLRERGVTKPVKKMEKSEKLEQYKKAISAQETLPTKADIVYIKSPSKNETFKRLEILEKEAAMLENKQKQLYPIFNMPLDNFIVVFVHPTYPMTYFVNSNFQLKLQCSRISKRLLYKDNKDVVINRLKLSSFKVQLNNTILDVIELIEYDTQNKILTITAPVQNYEIKKSIIYFNFLPNNDWQVPKHMKQLFNRMELEPPAAMRPSV</sequence>
<reference evidence="2 3" key="1">
    <citation type="journal article" date="2012" name="J. Virol.">
        <title>Genome of Thysanoplusia orichalcea multiple nucleopolyhedrovirus lacks the superoxide dismutase gene.</title>
        <authorList>
            <person name="Wang Y.S."/>
            <person name="Huang G.H."/>
            <person name="Cheng X.H."/>
            <person name="Wang X."/>
            <person name="Garretson T.A."/>
            <person name="Dai L.Y."/>
            <person name="Zhang C.X."/>
            <person name="Cheng X.W."/>
        </authorList>
    </citation>
    <scope>NUCLEOTIDE SEQUENCE [LARGE SCALE GENOMIC DNA]</scope>
    <source>
        <strain evidence="2">P2</strain>
    </source>
</reference>
<name>L0CM28_9ABAC</name>
<feature type="compositionally biased region" description="Basic and acidic residues" evidence="1">
    <location>
        <begin position="18"/>
        <end position="34"/>
    </location>
</feature>
<evidence type="ECO:0000313" key="3">
    <source>
        <dbReference type="Proteomes" id="UP000202315"/>
    </source>
</evidence>
<dbReference type="GeneID" id="14340230"/>
<dbReference type="Proteomes" id="UP000202315">
    <property type="component" value="Segment"/>
</dbReference>
<dbReference type="KEGG" id="vg:14340230"/>
<accession>L0CM28</accession>
<dbReference type="RefSeq" id="YP_007250537.1">
    <property type="nucleotide sequence ID" value="NC_019945.1"/>
</dbReference>
<protein>
    <submittedName>
        <fullName evidence="2">Uncharacterized protein</fullName>
    </submittedName>
</protein>
<feature type="region of interest" description="Disordered" evidence="1">
    <location>
        <begin position="1"/>
        <end position="34"/>
    </location>
</feature>
<evidence type="ECO:0000256" key="1">
    <source>
        <dbReference type="SAM" id="MobiDB-lite"/>
    </source>
</evidence>